<evidence type="ECO:0000313" key="8">
    <source>
        <dbReference type="Proteomes" id="UP000466517"/>
    </source>
</evidence>
<dbReference type="InterPro" id="IPR013762">
    <property type="entry name" value="Integrase-like_cat_sf"/>
</dbReference>
<keyword evidence="3" id="KW-0233">DNA recombination</keyword>
<accession>A0A7I7XDF8</accession>
<dbReference type="GO" id="GO:0003677">
    <property type="term" value="F:DNA binding"/>
    <property type="evidence" value="ECO:0007669"/>
    <property type="project" value="UniProtKB-UniRule"/>
</dbReference>
<dbReference type="Gene3D" id="1.10.150.130">
    <property type="match status" value="1"/>
</dbReference>
<dbReference type="SUPFAM" id="SSF56349">
    <property type="entry name" value="DNA breaking-rejoining enzymes"/>
    <property type="match status" value="1"/>
</dbReference>
<evidence type="ECO:0000259" key="6">
    <source>
        <dbReference type="PROSITE" id="PS51900"/>
    </source>
</evidence>
<dbReference type="PROSITE" id="PS51898">
    <property type="entry name" value="TYR_RECOMBINASE"/>
    <property type="match status" value="1"/>
</dbReference>
<name>A0A7I7XDF8_9MYCO</name>
<dbReference type="PANTHER" id="PTHR30349">
    <property type="entry name" value="PHAGE INTEGRASE-RELATED"/>
    <property type="match status" value="1"/>
</dbReference>
<dbReference type="AlphaFoldDB" id="A0A7I7XDF8"/>
<dbReference type="CDD" id="cd01189">
    <property type="entry name" value="INT_ICEBs1_C_like"/>
    <property type="match status" value="1"/>
</dbReference>
<reference evidence="7 8" key="1">
    <citation type="journal article" date="2019" name="Emerg. Microbes Infect.">
        <title>Comprehensive subspecies identification of 175 nontuberculous mycobacteria species based on 7547 genomic profiles.</title>
        <authorList>
            <person name="Matsumoto Y."/>
            <person name="Kinjo T."/>
            <person name="Motooka D."/>
            <person name="Nabeya D."/>
            <person name="Jung N."/>
            <person name="Uechi K."/>
            <person name="Horii T."/>
            <person name="Iida T."/>
            <person name="Fujita J."/>
            <person name="Nakamura S."/>
        </authorList>
    </citation>
    <scope>NUCLEOTIDE SEQUENCE [LARGE SCALE GENOMIC DNA]</scope>
    <source>
        <strain evidence="7 8">JCM 13574</strain>
    </source>
</reference>
<proteinExistence type="inferred from homology"/>
<dbReference type="Gene3D" id="1.10.443.10">
    <property type="entry name" value="Intergrase catalytic core"/>
    <property type="match status" value="1"/>
</dbReference>
<evidence type="ECO:0000313" key="7">
    <source>
        <dbReference type="EMBL" id="BBZ27512.1"/>
    </source>
</evidence>
<organism evidence="7 8">
    <name type="scientific">Mycolicibacterium madagascariense</name>
    <dbReference type="NCBI Taxonomy" id="212765"/>
    <lineage>
        <taxon>Bacteria</taxon>
        <taxon>Bacillati</taxon>
        <taxon>Actinomycetota</taxon>
        <taxon>Actinomycetes</taxon>
        <taxon>Mycobacteriales</taxon>
        <taxon>Mycobacteriaceae</taxon>
        <taxon>Mycolicibacterium</taxon>
    </lineage>
</organism>
<evidence type="ECO:0000256" key="4">
    <source>
        <dbReference type="PROSITE-ProRule" id="PRU01248"/>
    </source>
</evidence>
<evidence type="ECO:0000256" key="1">
    <source>
        <dbReference type="ARBA" id="ARBA00008857"/>
    </source>
</evidence>
<evidence type="ECO:0000259" key="5">
    <source>
        <dbReference type="PROSITE" id="PS51898"/>
    </source>
</evidence>
<dbReference type="Proteomes" id="UP000466517">
    <property type="component" value="Chromosome"/>
</dbReference>
<dbReference type="InterPro" id="IPR002104">
    <property type="entry name" value="Integrase_catalytic"/>
</dbReference>
<dbReference type="Pfam" id="PF00589">
    <property type="entry name" value="Phage_integrase"/>
    <property type="match status" value="1"/>
</dbReference>
<feature type="domain" description="Core-binding (CB)" evidence="6">
    <location>
        <begin position="69"/>
        <end position="149"/>
    </location>
</feature>
<dbReference type="InterPro" id="IPR010998">
    <property type="entry name" value="Integrase_recombinase_N"/>
</dbReference>
<dbReference type="KEGG" id="mmag:MMAD_18070"/>
<evidence type="ECO:0000256" key="2">
    <source>
        <dbReference type="ARBA" id="ARBA00023125"/>
    </source>
</evidence>
<dbReference type="GO" id="GO:0006310">
    <property type="term" value="P:DNA recombination"/>
    <property type="evidence" value="ECO:0007669"/>
    <property type="project" value="UniProtKB-KW"/>
</dbReference>
<dbReference type="InterPro" id="IPR011010">
    <property type="entry name" value="DNA_brk_join_enz"/>
</dbReference>
<sequence>MAYIRNRTRKDGSAYFSVYWRDGGRQGRQECLSWNDYADAVHCKQLVEQVGPDKAREILRIVQAPRQAQTVRQFLLKHIDHLTGVEAGTAARYRAYVKNDYGALADIPLTALSRDDVANWIAKQHAAGASGKTIANKHGFLAGALNAAVRDGKLKSNPCDGNKLPRWDRDEMVFLERQEFRTLLSAVPDYWKPLVQFLVMSGCRWSEATALTPAAVDLAAGTVRITKAWKTGQGGYVLGVPKTKMSVRTINVPKRTLDLLDLSGDWVFTNSGRGRGQFADGLVRDDDGPVRIHSFHPNVWAPAIDRARQAGLRKKPRVHDLRHTCASWLIQSGRPLPAVQAHLGHESISTTVGVYGHLDRSSGRGNADALDAMLDDA</sequence>
<dbReference type="RefSeq" id="WP_163735454.1">
    <property type="nucleotide sequence ID" value="NZ_AP022610.1"/>
</dbReference>
<keyword evidence="8" id="KW-1185">Reference proteome</keyword>
<dbReference type="PROSITE" id="PS51900">
    <property type="entry name" value="CB"/>
    <property type="match status" value="1"/>
</dbReference>
<gene>
    <name evidence="7" type="ORF">MMAD_18070</name>
</gene>
<evidence type="ECO:0000256" key="3">
    <source>
        <dbReference type="ARBA" id="ARBA00023172"/>
    </source>
</evidence>
<feature type="domain" description="Tyr recombinase" evidence="5">
    <location>
        <begin position="170"/>
        <end position="368"/>
    </location>
</feature>
<keyword evidence="2 4" id="KW-0238">DNA-binding</keyword>
<comment type="similarity">
    <text evidence="1">Belongs to the 'phage' integrase family.</text>
</comment>
<dbReference type="PANTHER" id="PTHR30349:SF41">
    <property type="entry name" value="INTEGRASE_RECOMBINASE PROTEIN MJ0367-RELATED"/>
    <property type="match status" value="1"/>
</dbReference>
<dbReference type="GO" id="GO:0015074">
    <property type="term" value="P:DNA integration"/>
    <property type="evidence" value="ECO:0007669"/>
    <property type="project" value="InterPro"/>
</dbReference>
<dbReference type="InterPro" id="IPR044068">
    <property type="entry name" value="CB"/>
</dbReference>
<dbReference type="EMBL" id="AP022610">
    <property type="protein sequence ID" value="BBZ27512.1"/>
    <property type="molecule type" value="Genomic_DNA"/>
</dbReference>
<dbReference type="InterPro" id="IPR050090">
    <property type="entry name" value="Tyrosine_recombinase_XerCD"/>
</dbReference>
<evidence type="ECO:0008006" key="9">
    <source>
        <dbReference type="Google" id="ProtNLM"/>
    </source>
</evidence>
<protein>
    <recommendedName>
        <fullName evidence="9">Site-specific integrase</fullName>
    </recommendedName>
</protein>